<accession>A0A9Q0PKW7</accession>
<evidence type="ECO:0000313" key="3">
    <source>
        <dbReference type="Proteomes" id="UP001151529"/>
    </source>
</evidence>
<dbReference type="EMBL" id="JAPFFL010000012">
    <property type="protein sequence ID" value="KAJ6690011.1"/>
    <property type="molecule type" value="Genomic_DNA"/>
</dbReference>
<comment type="caution">
    <text evidence="2">The sequence shown here is derived from an EMBL/GenBank/DDBJ whole genome shotgun (WGS) entry which is preliminary data.</text>
</comment>
<organism evidence="2 3">
    <name type="scientific">Salix viminalis</name>
    <name type="common">Common osier</name>
    <name type="synonym">Basket willow</name>
    <dbReference type="NCBI Taxonomy" id="40686"/>
    <lineage>
        <taxon>Eukaryota</taxon>
        <taxon>Viridiplantae</taxon>
        <taxon>Streptophyta</taxon>
        <taxon>Embryophyta</taxon>
        <taxon>Tracheophyta</taxon>
        <taxon>Spermatophyta</taxon>
        <taxon>Magnoliopsida</taxon>
        <taxon>eudicotyledons</taxon>
        <taxon>Gunneridae</taxon>
        <taxon>Pentapetalae</taxon>
        <taxon>rosids</taxon>
        <taxon>fabids</taxon>
        <taxon>Malpighiales</taxon>
        <taxon>Salicaceae</taxon>
        <taxon>Saliceae</taxon>
        <taxon>Salix</taxon>
    </lineage>
</organism>
<dbReference type="OrthoDB" id="1723200at2759"/>
<evidence type="ECO:0000313" key="2">
    <source>
        <dbReference type="EMBL" id="KAJ6690011.1"/>
    </source>
</evidence>
<dbReference type="Gene3D" id="4.10.1060.10">
    <property type="entry name" value="Zinc finger, RanBP2-type"/>
    <property type="match status" value="1"/>
</dbReference>
<feature type="region of interest" description="Disordered" evidence="1">
    <location>
        <begin position="103"/>
        <end position="130"/>
    </location>
</feature>
<reference evidence="2" key="2">
    <citation type="journal article" date="2023" name="Int. J. Mol. Sci.">
        <title>De Novo Assembly and Annotation of 11 Diverse Shrub Willow (Salix) Genomes Reveals Novel Gene Organization in Sex-Linked Regions.</title>
        <authorList>
            <person name="Hyden B."/>
            <person name="Feng K."/>
            <person name="Yates T.B."/>
            <person name="Jawdy S."/>
            <person name="Cereghino C."/>
            <person name="Smart L.B."/>
            <person name="Muchero W."/>
        </authorList>
    </citation>
    <scope>NUCLEOTIDE SEQUENCE [LARGE SCALE GENOMIC DNA]</scope>
    <source>
        <tissue evidence="2">Shoot tip</tissue>
    </source>
</reference>
<dbReference type="InterPro" id="IPR036443">
    <property type="entry name" value="Znf_RanBP2_sf"/>
</dbReference>
<name>A0A9Q0PKW7_SALVM</name>
<protein>
    <recommendedName>
        <fullName evidence="4">RanBP2-type domain-containing protein</fullName>
    </recommendedName>
</protein>
<reference evidence="2" key="1">
    <citation type="submission" date="2022-11" db="EMBL/GenBank/DDBJ databases">
        <authorList>
            <person name="Hyden B.L."/>
            <person name="Feng K."/>
            <person name="Yates T."/>
            <person name="Jawdy S."/>
            <person name="Smart L.B."/>
            <person name="Muchero W."/>
        </authorList>
    </citation>
    <scope>NUCLEOTIDE SEQUENCE</scope>
    <source>
        <tissue evidence="2">Shoot tip</tissue>
    </source>
</reference>
<dbReference type="PANTHER" id="PTHR12999:SF17">
    <property type="entry name" value="ZINC FINGER RAN-BINDING DOMAIN-CONTAINING PROTEIN 2"/>
    <property type="match status" value="1"/>
</dbReference>
<evidence type="ECO:0000256" key="1">
    <source>
        <dbReference type="SAM" id="MobiDB-lite"/>
    </source>
</evidence>
<dbReference type="SUPFAM" id="SSF90209">
    <property type="entry name" value="Ran binding protein zinc finger-like"/>
    <property type="match status" value="1"/>
</dbReference>
<dbReference type="PANTHER" id="PTHR12999">
    <property type="entry name" value="ZINC FINGER RAN-BINDING DOMAIN-CONTAINING PROTEIN 2 ZRANB2-RELATED"/>
    <property type="match status" value="1"/>
</dbReference>
<proteinExistence type="predicted"/>
<dbReference type="AlphaFoldDB" id="A0A9Q0PKW7"/>
<gene>
    <name evidence="2" type="ORF">OIU85_006311</name>
</gene>
<sequence>MLQGKHGNRMETGFVRIQASHMQIAPYALLFKQLFQCNFAFRGVCNRCASARPSGPFGSGAGAVGHGRGRVANDSGVPGRCGNINWAKRTECNVCNTNKPGHNEGGVRGGRGGGYKEPEEELDETTRRRKEAEKTFRAKTQQAEAGRVHPGAGRAGWEVDEFGLYLFFMNRSSIP</sequence>
<dbReference type="Proteomes" id="UP001151529">
    <property type="component" value="Chromosome 8"/>
</dbReference>
<evidence type="ECO:0008006" key="4">
    <source>
        <dbReference type="Google" id="ProtNLM"/>
    </source>
</evidence>
<keyword evidence="3" id="KW-1185">Reference proteome</keyword>
<feature type="compositionally biased region" description="Gly residues" evidence="1">
    <location>
        <begin position="103"/>
        <end position="115"/>
    </location>
</feature>